<feature type="transmembrane region" description="Helical" evidence="5">
    <location>
        <begin position="174"/>
        <end position="190"/>
    </location>
</feature>
<dbReference type="EMBL" id="CP076755">
    <property type="protein sequence ID" value="QWW25819.1"/>
    <property type="molecule type" value="Genomic_DNA"/>
</dbReference>
<gene>
    <name evidence="7" type="ORF">CA7LBN_004723</name>
</gene>
<feature type="transmembrane region" description="Helical" evidence="5">
    <location>
        <begin position="20"/>
        <end position="37"/>
    </location>
</feature>
<dbReference type="GO" id="GO:0006629">
    <property type="term" value="P:lipid metabolic process"/>
    <property type="evidence" value="ECO:0007669"/>
    <property type="project" value="InterPro"/>
</dbReference>
<feature type="domain" description="Arrestin C-terminal-like" evidence="6">
    <location>
        <begin position="428"/>
        <end position="609"/>
    </location>
</feature>
<name>A0A8F2W4W1_CANAR</name>
<proteinExistence type="predicted"/>
<feature type="transmembrane region" description="Helical" evidence="5">
    <location>
        <begin position="211"/>
        <end position="233"/>
    </location>
</feature>
<dbReference type="InterPro" id="IPR001104">
    <property type="entry name" value="3-oxo-5_a-steroid_4-DH_C"/>
</dbReference>
<dbReference type="GO" id="GO:0000935">
    <property type="term" value="C:division septum"/>
    <property type="evidence" value="ECO:0007669"/>
    <property type="project" value="TreeGrafter"/>
</dbReference>
<dbReference type="Pfam" id="PF02544">
    <property type="entry name" value="Steroid_dh"/>
    <property type="match status" value="1"/>
</dbReference>
<accession>A0A8F2W4W1</accession>
<dbReference type="InterPro" id="IPR011022">
    <property type="entry name" value="Arrestin_C-like"/>
</dbReference>
<reference evidence="7" key="1">
    <citation type="submission" date="2021-06" db="EMBL/GenBank/DDBJ databases">
        <title>Candida auris outbreak in lebanese hospital.</title>
        <authorList>
            <person name="Finianos M."/>
        </authorList>
    </citation>
    <scope>NUCLEOTIDE SEQUENCE</scope>
    <source>
        <strain evidence="7">CA7LBN</strain>
    </source>
</reference>
<evidence type="ECO:0000259" key="6">
    <source>
        <dbReference type="SMART" id="SM01017"/>
    </source>
</evidence>
<dbReference type="GO" id="GO:0016020">
    <property type="term" value="C:membrane"/>
    <property type="evidence" value="ECO:0007669"/>
    <property type="project" value="UniProtKB-SubCell"/>
</dbReference>
<sequence length="689" mass="79793">MDFLHDLKLDERIENFDLRWVISAGFLQASALAIFFQKYPDFHALLRYGKTAQQKQVSPDTPLAKLVDKFAAIQVPKSWFSHYYVFFTALQWAQGYYIWSQNVATTKFTVIWSLMTLQATRRAIESYTVTKWSEKSKMHITHYFIGLLYYLGISSNCFFGLLEQHEPLLLNWKYYLLIVVFVVFYLDQFLNHRHLASLVKYSVPTFNLFRVVSCAHYFDEIIIYLTILLISFLQKPYTVPDWNFIASWIFVVTNLSVTAYNTWVYYKQKFDDYNTKYAIIPYPRIETTIEIRCSKSTSFTCRSIGVELRTEQRAIVSSKLGSSEPMKEYRMCKDPMVYAPPMGQFYQKLLGLDVPILLPLPKSITSSGYFPNWNASTVHYLCVRFTGGTSAHTEFSFEEKFPIPIKMYDTLPLYRQFNEPVVEQRPSADNQVLVDLELPISSLGPSDQFHLRVKIAGNPLHNKRKKNLRLKSVTMQLKEHMQGFDSGLPPKRELKLRSDTRECDGLITADGSTHIFEFPFPFTNDFLRHFSISDATESYTDELTVKFPSATFNKNRNLSKVPEGVPVTHTQGFTTIGRLFSLRYEIIVKVKISHGKDTEVHLPLTVSPFDRSSSEYLLSWIKGECLVARDRFGKDVVNNAAATFKDEEVHMMLQRFCLGPRLYHSNRSDYEALGYSLDTYGRSLVSCIE</sequence>
<evidence type="ECO:0000256" key="2">
    <source>
        <dbReference type="ARBA" id="ARBA00022692"/>
    </source>
</evidence>
<dbReference type="GO" id="GO:0000917">
    <property type="term" value="P:division septum assembly"/>
    <property type="evidence" value="ECO:0007669"/>
    <property type="project" value="TreeGrafter"/>
</dbReference>
<evidence type="ECO:0000256" key="3">
    <source>
        <dbReference type="ARBA" id="ARBA00022989"/>
    </source>
</evidence>
<organism evidence="7">
    <name type="scientific">Candidozyma auris</name>
    <name type="common">Yeast</name>
    <name type="synonym">Candida auris</name>
    <dbReference type="NCBI Taxonomy" id="498019"/>
    <lineage>
        <taxon>Eukaryota</taxon>
        <taxon>Fungi</taxon>
        <taxon>Dikarya</taxon>
        <taxon>Ascomycota</taxon>
        <taxon>Saccharomycotina</taxon>
        <taxon>Pichiomycetes</taxon>
        <taxon>Metschnikowiaceae</taxon>
        <taxon>Candidozyma</taxon>
    </lineage>
</organism>
<dbReference type="SMART" id="SM01017">
    <property type="entry name" value="Arrestin_C"/>
    <property type="match status" value="1"/>
</dbReference>
<evidence type="ECO:0000256" key="1">
    <source>
        <dbReference type="ARBA" id="ARBA00004141"/>
    </source>
</evidence>
<dbReference type="GO" id="GO:0016627">
    <property type="term" value="F:oxidoreductase activity, acting on the CH-CH group of donors"/>
    <property type="evidence" value="ECO:0007669"/>
    <property type="project" value="InterPro"/>
</dbReference>
<dbReference type="PANTHER" id="PTHR36419">
    <property type="entry name" value="ARRESTIN FAMILY PROTEIN 1"/>
    <property type="match status" value="1"/>
</dbReference>
<dbReference type="PROSITE" id="PS50244">
    <property type="entry name" value="S5A_REDUCTASE"/>
    <property type="match status" value="1"/>
</dbReference>
<keyword evidence="3 5" id="KW-1133">Transmembrane helix</keyword>
<evidence type="ECO:0000256" key="5">
    <source>
        <dbReference type="SAM" id="Phobius"/>
    </source>
</evidence>
<protein>
    <recommendedName>
        <fullName evidence="6">Arrestin C-terminal-like domain-containing protein</fullName>
    </recommendedName>
</protein>
<dbReference type="Proteomes" id="UP000825438">
    <property type="component" value="Chromosome VII"/>
</dbReference>
<dbReference type="AlphaFoldDB" id="A0A8F2W4W1"/>
<dbReference type="InterPro" id="IPR053060">
    <property type="entry name" value="Cytokinesis_Signaling_Reg"/>
</dbReference>
<evidence type="ECO:0000256" key="4">
    <source>
        <dbReference type="ARBA" id="ARBA00023136"/>
    </source>
</evidence>
<keyword evidence="4 5" id="KW-0472">Membrane</keyword>
<comment type="subcellular location">
    <subcellularLocation>
        <location evidence="1">Membrane</location>
        <topology evidence="1">Multi-pass membrane protein</topology>
    </subcellularLocation>
</comment>
<keyword evidence="2 5" id="KW-0812">Transmembrane</keyword>
<feature type="transmembrane region" description="Helical" evidence="5">
    <location>
        <begin position="140"/>
        <end position="162"/>
    </location>
</feature>
<feature type="transmembrane region" description="Helical" evidence="5">
    <location>
        <begin position="245"/>
        <end position="266"/>
    </location>
</feature>
<dbReference type="PANTHER" id="PTHR36419:SF1">
    <property type="entry name" value="RHO1 GEF LOCALIZING PROTEIN 1"/>
    <property type="match status" value="1"/>
</dbReference>
<evidence type="ECO:0000313" key="7">
    <source>
        <dbReference type="EMBL" id="QWW25819.1"/>
    </source>
</evidence>